<dbReference type="AlphaFoldDB" id="A0A1R1SB82"/>
<proteinExistence type="predicted"/>
<comment type="caution">
    <text evidence="1">The sequence shown here is derived from an EMBL/GenBank/DDBJ whole genome shotgun (WGS) entry which is preliminary data.</text>
</comment>
<protein>
    <submittedName>
        <fullName evidence="1">IS1647-like transposase</fullName>
    </submittedName>
</protein>
<keyword evidence="2" id="KW-1185">Reference proteome</keyword>
<gene>
    <name evidence="1" type="ORF">SPAR_31436</name>
</gene>
<accession>A0A1R1SB82</accession>
<organism evidence="1 2">
    <name type="scientific">Streptomyces sparsogenes DSM 40356</name>
    <dbReference type="NCBI Taxonomy" id="1331668"/>
    <lineage>
        <taxon>Bacteria</taxon>
        <taxon>Bacillati</taxon>
        <taxon>Actinomycetota</taxon>
        <taxon>Actinomycetes</taxon>
        <taxon>Kitasatosporales</taxon>
        <taxon>Streptomycetaceae</taxon>
        <taxon>Streptomyces</taxon>
    </lineage>
</organism>
<dbReference type="Proteomes" id="UP000186168">
    <property type="component" value="Unassembled WGS sequence"/>
</dbReference>
<dbReference type="EMBL" id="ASQP01000398">
    <property type="protein sequence ID" value="OMI35438.1"/>
    <property type="molecule type" value="Genomic_DNA"/>
</dbReference>
<evidence type="ECO:0000313" key="1">
    <source>
        <dbReference type="EMBL" id="OMI35438.1"/>
    </source>
</evidence>
<name>A0A1R1SB82_9ACTN</name>
<evidence type="ECO:0000313" key="2">
    <source>
        <dbReference type="Proteomes" id="UP000186168"/>
    </source>
</evidence>
<reference evidence="1 2" key="1">
    <citation type="submission" date="2013-05" db="EMBL/GenBank/DDBJ databases">
        <title>Genome sequence of Streptomyces sparsogenes DSM 40356.</title>
        <authorList>
            <person name="Coyne S."/>
            <person name="Seebeck F.P."/>
        </authorList>
    </citation>
    <scope>NUCLEOTIDE SEQUENCE [LARGE SCALE GENOMIC DNA]</scope>
    <source>
        <strain evidence="1 2">DSM 40356</strain>
    </source>
</reference>
<sequence>MEGRPRVPDRQALCGMLLVPHTGIQWKSLLQELGSGSGMVCTMPCLRR</sequence>